<comment type="caution">
    <text evidence="1">The sequence shown here is derived from an EMBL/GenBank/DDBJ whole genome shotgun (WGS) entry which is preliminary data.</text>
</comment>
<accession>D3AUU2</accession>
<dbReference type="AlphaFoldDB" id="D3AUU2"/>
<organism evidence="1 2">
    <name type="scientific">Hungatella hathewayi DSM 13479</name>
    <dbReference type="NCBI Taxonomy" id="566550"/>
    <lineage>
        <taxon>Bacteria</taxon>
        <taxon>Bacillati</taxon>
        <taxon>Bacillota</taxon>
        <taxon>Clostridia</taxon>
        <taxon>Lachnospirales</taxon>
        <taxon>Lachnospiraceae</taxon>
        <taxon>Hungatella</taxon>
    </lineage>
</organism>
<gene>
    <name evidence="1" type="ORF">CLOSTHATH_07411</name>
</gene>
<proteinExistence type="predicted"/>
<dbReference type="Proteomes" id="UP000004968">
    <property type="component" value="Unassembled WGS sequence"/>
</dbReference>
<protein>
    <submittedName>
        <fullName evidence="1">Uncharacterized protein</fullName>
    </submittedName>
</protein>
<reference evidence="1 2" key="1">
    <citation type="submission" date="2010-01" db="EMBL/GenBank/DDBJ databases">
        <authorList>
            <person name="Weinstock G."/>
            <person name="Sodergren E."/>
            <person name="Clifton S."/>
            <person name="Fulton L."/>
            <person name="Fulton B."/>
            <person name="Courtney L."/>
            <person name="Fronick C."/>
            <person name="Harrison M."/>
            <person name="Strong C."/>
            <person name="Farmer C."/>
            <person name="Delahaunty K."/>
            <person name="Markovic C."/>
            <person name="Hall O."/>
            <person name="Minx P."/>
            <person name="Tomlinson C."/>
            <person name="Mitreva M."/>
            <person name="Nelson J."/>
            <person name="Hou S."/>
            <person name="Wollam A."/>
            <person name="Pepin K.H."/>
            <person name="Johnson M."/>
            <person name="Bhonagiri V."/>
            <person name="Nash W.E."/>
            <person name="Warren W."/>
            <person name="Chinwalla A."/>
            <person name="Mardis E.R."/>
            <person name="Wilson R.K."/>
        </authorList>
    </citation>
    <scope>NUCLEOTIDE SEQUENCE [LARGE SCALE GENOMIC DNA]</scope>
    <source>
        <strain evidence="1 2">DSM 13479</strain>
    </source>
</reference>
<dbReference type="HOGENOM" id="CLU_3217245_0_0_9"/>
<sequence>MRLRAISGFSFRQGAWAGALPPVSAHGFGRGISKAGRIQKQGYR</sequence>
<evidence type="ECO:0000313" key="1">
    <source>
        <dbReference type="EMBL" id="EFC94414.1"/>
    </source>
</evidence>
<evidence type="ECO:0000313" key="2">
    <source>
        <dbReference type="Proteomes" id="UP000004968"/>
    </source>
</evidence>
<dbReference type="EMBL" id="ACIO01001134">
    <property type="protein sequence ID" value="EFC94414.1"/>
    <property type="molecule type" value="Genomic_DNA"/>
</dbReference>
<name>D3AUU2_9FIRM</name>